<dbReference type="EMBL" id="UOFU01000249">
    <property type="protein sequence ID" value="VAX02123.1"/>
    <property type="molecule type" value="Genomic_DNA"/>
</dbReference>
<evidence type="ECO:0008006" key="4">
    <source>
        <dbReference type="Google" id="ProtNLM"/>
    </source>
</evidence>
<name>A0A3B1AQF4_9ZZZZ</name>
<accession>A0A3B1AQF4</accession>
<proteinExistence type="predicted"/>
<keyword evidence="1" id="KW-0175">Coiled coil</keyword>
<evidence type="ECO:0000313" key="3">
    <source>
        <dbReference type="EMBL" id="VAX02123.1"/>
    </source>
</evidence>
<dbReference type="PROSITE" id="PS51257">
    <property type="entry name" value="PROKAR_LIPOPROTEIN"/>
    <property type="match status" value="1"/>
</dbReference>
<reference evidence="3" key="1">
    <citation type="submission" date="2018-06" db="EMBL/GenBank/DDBJ databases">
        <authorList>
            <person name="Zhirakovskaya E."/>
        </authorList>
    </citation>
    <scope>NUCLEOTIDE SEQUENCE</scope>
</reference>
<feature type="coiled-coil region" evidence="1">
    <location>
        <begin position="163"/>
        <end position="190"/>
    </location>
</feature>
<feature type="region of interest" description="Disordered" evidence="2">
    <location>
        <begin position="195"/>
        <end position="217"/>
    </location>
</feature>
<evidence type="ECO:0000256" key="2">
    <source>
        <dbReference type="SAM" id="MobiDB-lite"/>
    </source>
</evidence>
<protein>
    <recommendedName>
        <fullName evidence="4">Lipoprotein</fullName>
    </recommendedName>
</protein>
<sequence>MIRQQAGTILALLLLSACAPLPFSNSPPPAKTESCGDVVEYHTLASRLSANDGWELRQALQPTGGVDDACNRLRLALLLCKPDTPFRDDAEAARLLTGFLADPATAQHPQRGLAQQLADSLADRQRLLTDSLAERQRLLAKQMLLEESLAQEKTRTQVLTKELQQIQTTATSLKKQVQAQQSQLDQLKSIEQDINAKERAVENPASDRKGAKAHEQK</sequence>
<dbReference type="AlphaFoldDB" id="A0A3B1AQF4"/>
<evidence type="ECO:0000256" key="1">
    <source>
        <dbReference type="SAM" id="Coils"/>
    </source>
</evidence>
<gene>
    <name evidence="3" type="ORF">MNBD_GAMMA20-1296</name>
</gene>
<organism evidence="3">
    <name type="scientific">hydrothermal vent metagenome</name>
    <dbReference type="NCBI Taxonomy" id="652676"/>
    <lineage>
        <taxon>unclassified sequences</taxon>
        <taxon>metagenomes</taxon>
        <taxon>ecological metagenomes</taxon>
    </lineage>
</organism>